<keyword evidence="4 5" id="KW-0472">Membrane</keyword>
<dbReference type="PANTHER" id="PTHR43847:SF1">
    <property type="entry name" value="BLL3993 PROTEIN"/>
    <property type="match status" value="1"/>
</dbReference>
<organism evidence="6 7">
    <name type="scientific">Pseudohalioglobus sediminis</name>
    <dbReference type="NCBI Taxonomy" id="2606449"/>
    <lineage>
        <taxon>Bacteria</taxon>
        <taxon>Pseudomonadati</taxon>
        <taxon>Pseudomonadota</taxon>
        <taxon>Gammaproteobacteria</taxon>
        <taxon>Cellvibrionales</taxon>
        <taxon>Halieaceae</taxon>
        <taxon>Pseudohalioglobus</taxon>
    </lineage>
</organism>
<evidence type="ECO:0000256" key="4">
    <source>
        <dbReference type="ARBA" id="ARBA00023136"/>
    </source>
</evidence>
<keyword evidence="6" id="KW-0808">Transferase</keyword>
<evidence type="ECO:0000256" key="5">
    <source>
        <dbReference type="SAM" id="Phobius"/>
    </source>
</evidence>
<name>A0A5B0WQD1_9GAMM</name>
<evidence type="ECO:0000256" key="2">
    <source>
        <dbReference type="ARBA" id="ARBA00022692"/>
    </source>
</evidence>
<dbReference type="Gene3D" id="1.20.120.1630">
    <property type="match status" value="1"/>
</dbReference>
<evidence type="ECO:0000256" key="3">
    <source>
        <dbReference type="ARBA" id="ARBA00022989"/>
    </source>
</evidence>
<dbReference type="PANTHER" id="PTHR43847">
    <property type="entry name" value="BLL3993 PROTEIN"/>
    <property type="match status" value="1"/>
</dbReference>
<evidence type="ECO:0000313" key="6">
    <source>
        <dbReference type="EMBL" id="KAA1188465.1"/>
    </source>
</evidence>
<dbReference type="InterPro" id="IPR052527">
    <property type="entry name" value="Metal_cation-efflux_comp"/>
</dbReference>
<sequence>MAGVKRVIYPPMWLALGIIAQFVCNEYFPGFRFTSLEGQLAGSGILLLGLLLLVLAGGLFKQADTDMVPFKNVSALVTTGVYRYTRNPMYLGMALILLACAVIVGAGTAFLVPLAFVVIIHHRFILPEEEMLRELFPQEFPAYCSRVRRWI</sequence>
<accession>A0A5B0WQD1</accession>
<evidence type="ECO:0000313" key="7">
    <source>
        <dbReference type="Proteomes" id="UP000323708"/>
    </source>
</evidence>
<dbReference type="RefSeq" id="WP_149612930.1">
    <property type="nucleotide sequence ID" value="NZ_VTUX01000010.1"/>
</dbReference>
<feature type="transmembrane region" description="Helical" evidence="5">
    <location>
        <begin position="12"/>
        <end position="28"/>
    </location>
</feature>
<dbReference type="GO" id="GO:0008168">
    <property type="term" value="F:methyltransferase activity"/>
    <property type="evidence" value="ECO:0007669"/>
    <property type="project" value="UniProtKB-KW"/>
</dbReference>
<proteinExistence type="predicted"/>
<comment type="caution">
    <text evidence="6">The sequence shown here is derived from an EMBL/GenBank/DDBJ whole genome shotgun (WGS) entry which is preliminary data.</text>
</comment>
<gene>
    <name evidence="6" type="ORF">F0M18_18410</name>
</gene>
<dbReference type="EMBL" id="VTUX01000010">
    <property type="protein sequence ID" value="KAA1188465.1"/>
    <property type="molecule type" value="Genomic_DNA"/>
</dbReference>
<feature type="transmembrane region" description="Helical" evidence="5">
    <location>
        <begin position="90"/>
        <end position="120"/>
    </location>
</feature>
<reference evidence="6 7" key="1">
    <citation type="submission" date="2019-09" db="EMBL/GenBank/DDBJ databases">
        <authorList>
            <person name="Chen X.-Y."/>
        </authorList>
    </citation>
    <scope>NUCLEOTIDE SEQUENCE [LARGE SCALE GENOMIC DNA]</scope>
    <source>
        <strain evidence="6 7">NY5</strain>
    </source>
</reference>
<dbReference type="Proteomes" id="UP000323708">
    <property type="component" value="Unassembled WGS sequence"/>
</dbReference>
<keyword evidence="6" id="KW-0489">Methyltransferase</keyword>
<dbReference type="InterPro" id="IPR007318">
    <property type="entry name" value="Phopholipid_MeTrfase"/>
</dbReference>
<dbReference type="Pfam" id="PF04191">
    <property type="entry name" value="PEMT"/>
    <property type="match status" value="1"/>
</dbReference>
<dbReference type="AlphaFoldDB" id="A0A5B0WQD1"/>
<keyword evidence="3 5" id="KW-1133">Transmembrane helix</keyword>
<evidence type="ECO:0000256" key="1">
    <source>
        <dbReference type="ARBA" id="ARBA00004127"/>
    </source>
</evidence>
<feature type="transmembrane region" description="Helical" evidence="5">
    <location>
        <begin position="40"/>
        <end position="60"/>
    </location>
</feature>
<comment type="subcellular location">
    <subcellularLocation>
        <location evidence="1">Endomembrane system</location>
        <topology evidence="1">Multi-pass membrane protein</topology>
    </subcellularLocation>
</comment>
<dbReference type="GO" id="GO:0012505">
    <property type="term" value="C:endomembrane system"/>
    <property type="evidence" value="ECO:0007669"/>
    <property type="project" value="UniProtKB-SubCell"/>
</dbReference>
<dbReference type="GO" id="GO:0032259">
    <property type="term" value="P:methylation"/>
    <property type="evidence" value="ECO:0007669"/>
    <property type="project" value="UniProtKB-KW"/>
</dbReference>
<keyword evidence="7" id="KW-1185">Reference proteome</keyword>
<protein>
    <submittedName>
        <fullName evidence="6">Isoprenylcysteine carboxylmethyltransferase family protein</fullName>
    </submittedName>
</protein>
<keyword evidence="2 5" id="KW-0812">Transmembrane</keyword>